<reference evidence="9" key="1">
    <citation type="submission" date="2021-01" db="EMBL/GenBank/DDBJ databases">
        <authorList>
            <consortium name="Genoscope - CEA"/>
            <person name="William W."/>
        </authorList>
    </citation>
    <scope>NUCLEOTIDE SEQUENCE</scope>
</reference>
<evidence type="ECO:0000313" key="9">
    <source>
        <dbReference type="EMBL" id="CAD8064043.1"/>
    </source>
</evidence>
<evidence type="ECO:0000256" key="7">
    <source>
        <dbReference type="RuleBase" id="RU000304"/>
    </source>
</evidence>
<feature type="binding site" evidence="6">
    <location>
        <position position="94"/>
    </location>
    <ligand>
        <name>ATP</name>
        <dbReference type="ChEBI" id="CHEBI:30616"/>
    </ligand>
</feature>
<evidence type="ECO:0000256" key="2">
    <source>
        <dbReference type="ARBA" id="ARBA00022679"/>
    </source>
</evidence>
<feature type="domain" description="Protein kinase" evidence="8">
    <location>
        <begin position="58"/>
        <end position="324"/>
    </location>
</feature>
<keyword evidence="10" id="KW-1185">Reference proteome</keyword>
<dbReference type="AlphaFoldDB" id="A0A8S1LEP1"/>
<dbReference type="EMBL" id="CAJJDM010000034">
    <property type="protein sequence ID" value="CAD8064043.1"/>
    <property type="molecule type" value="Genomic_DNA"/>
</dbReference>
<proteinExistence type="inferred from homology"/>
<protein>
    <recommendedName>
        <fullName evidence="8">Protein kinase domain-containing protein</fullName>
    </recommendedName>
</protein>
<dbReference type="InterPro" id="IPR008271">
    <property type="entry name" value="Ser/Thr_kinase_AS"/>
</dbReference>
<organism evidence="9 10">
    <name type="scientific">Paramecium primaurelia</name>
    <dbReference type="NCBI Taxonomy" id="5886"/>
    <lineage>
        <taxon>Eukaryota</taxon>
        <taxon>Sar</taxon>
        <taxon>Alveolata</taxon>
        <taxon>Ciliophora</taxon>
        <taxon>Intramacronucleata</taxon>
        <taxon>Oligohymenophorea</taxon>
        <taxon>Peniculida</taxon>
        <taxon>Parameciidae</taxon>
        <taxon>Paramecium</taxon>
    </lineage>
</organism>
<gene>
    <name evidence="9" type="ORF">PPRIM_AZ9-3.1.T0350268</name>
</gene>
<keyword evidence="3 6" id="KW-0547">Nucleotide-binding</keyword>
<keyword evidence="1 7" id="KW-0723">Serine/threonine-protein kinase</keyword>
<dbReference type="Proteomes" id="UP000688137">
    <property type="component" value="Unassembled WGS sequence"/>
</dbReference>
<evidence type="ECO:0000256" key="4">
    <source>
        <dbReference type="ARBA" id="ARBA00022777"/>
    </source>
</evidence>
<dbReference type="SMART" id="SM00220">
    <property type="entry name" value="S_TKc"/>
    <property type="match status" value="1"/>
</dbReference>
<dbReference type="GO" id="GO:0005524">
    <property type="term" value="F:ATP binding"/>
    <property type="evidence" value="ECO:0007669"/>
    <property type="project" value="UniProtKB-UniRule"/>
</dbReference>
<comment type="caution">
    <text evidence="9">The sequence shown here is derived from an EMBL/GenBank/DDBJ whole genome shotgun (WGS) entry which is preliminary data.</text>
</comment>
<dbReference type="InterPro" id="IPR000719">
    <property type="entry name" value="Prot_kinase_dom"/>
</dbReference>
<dbReference type="PROSITE" id="PS00108">
    <property type="entry name" value="PROTEIN_KINASE_ST"/>
    <property type="match status" value="1"/>
</dbReference>
<comment type="similarity">
    <text evidence="7">Belongs to the protein kinase superfamily.</text>
</comment>
<keyword evidence="2" id="KW-0808">Transferase</keyword>
<dbReference type="InterPro" id="IPR050205">
    <property type="entry name" value="CDPK_Ser/Thr_kinases"/>
</dbReference>
<sequence length="449" mass="52370">MNRQNQLTIRDSLKNTLFSQKKRNLKFNLTPLNSSPPIENNQQKSTNQQFRHFSDVYEYGHHQIGEGAHGIVKTCYKRDQINQNNSERTTYAVKIFRTGDTEIINTIRETFHINRALNDLNCVVKALDLFINSKKEEHHLVMEYCPYLSLEQRIGKLKLGDIQIIALNLAQSIKQLHQRGICHRDLKPDNILIGNNLSLKLIDFGVSKRFLVKGKVTKKINMWTRTGSLFYQAPEIFLGGGYNEKVDIWSIGIILYQLLVGQLPFQQETILDTIEMIRDSEINVKNTAAFKVLNPLVQDLLKRLLKKDPEKRLSAEDFVLHPWLHKRQQKKSMKSFDDCDIVDIKKSDEILQSSEITTQKQYLPRSKNPLIVPIEDESIVNPQKLNWNNWDNHVHYVPQDLIQIINLYDIKSKQQGCCEELLNEQQKQNEVGEFQVELLRRTSEHFDQL</sequence>
<evidence type="ECO:0000256" key="6">
    <source>
        <dbReference type="PROSITE-ProRule" id="PRU10141"/>
    </source>
</evidence>
<evidence type="ECO:0000256" key="1">
    <source>
        <dbReference type="ARBA" id="ARBA00022527"/>
    </source>
</evidence>
<dbReference type="GO" id="GO:0004674">
    <property type="term" value="F:protein serine/threonine kinase activity"/>
    <property type="evidence" value="ECO:0007669"/>
    <property type="project" value="UniProtKB-KW"/>
</dbReference>
<dbReference type="PROSITE" id="PS00107">
    <property type="entry name" value="PROTEIN_KINASE_ATP"/>
    <property type="match status" value="1"/>
</dbReference>
<evidence type="ECO:0000256" key="3">
    <source>
        <dbReference type="ARBA" id="ARBA00022741"/>
    </source>
</evidence>
<keyword evidence="4" id="KW-0418">Kinase</keyword>
<accession>A0A8S1LEP1</accession>
<dbReference type="OMA" id="TFHINRA"/>
<keyword evidence="5 6" id="KW-0067">ATP-binding</keyword>
<dbReference type="Pfam" id="PF00069">
    <property type="entry name" value="Pkinase"/>
    <property type="match status" value="1"/>
</dbReference>
<evidence type="ECO:0000313" key="10">
    <source>
        <dbReference type="Proteomes" id="UP000688137"/>
    </source>
</evidence>
<evidence type="ECO:0000256" key="5">
    <source>
        <dbReference type="ARBA" id="ARBA00022840"/>
    </source>
</evidence>
<dbReference type="PANTHER" id="PTHR24349">
    <property type="entry name" value="SERINE/THREONINE-PROTEIN KINASE"/>
    <property type="match status" value="1"/>
</dbReference>
<evidence type="ECO:0000259" key="8">
    <source>
        <dbReference type="PROSITE" id="PS50011"/>
    </source>
</evidence>
<name>A0A8S1LEP1_PARPR</name>
<dbReference type="FunFam" id="1.10.510.10:FF:001133">
    <property type="entry name" value="Uncharacterized protein"/>
    <property type="match status" value="1"/>
</dbReference>
<dbReference type="InterPro" id="IPR017441">
    <property type="entry name" value="Protein_kinase_ATP_BS"/>
</dbReference>
<dbReference type="PROSITE" id="PS50011">
    <property type="entry name" value="PROTEIN_KINASE_DOM"/>
    <property type="match status" value="1"/>
</dbReference>